<name>A0ACB7VCU7_DIOAL</name>
<comment type="caution">
    <text evidence="1">The sequence shown here is derived from an EMBL/GenBank/DDBJ whole genome shotgun (WGS) entry which is preliminary data.</text>
</comment>
<organism evidence="1 2">
    <name type="scientific">Dioscorea alata</name>
    <name type="common">Purple yam</name>
    <dbReference type="NCBI Taxonomy" id="55571"/>
    <lineage>
        <taxon>Eukaryota</taxon>
        <taxon>Viridiplantae</taxon>
        <taxon>Streptophyta</taxon>
        <taxon>Embryophyta</taxon>
        <taxon>Tracheophyta</taxon>
        <taxon>Spermatophyta</taxon>
        <taxon>Magnoliopsida</taxon>
        <taxon>Liliopsida</taxon>
        <taxon>Dioscoreales</taxon>
        <taxon>Dioscoreaceae</taxon>
        <taxon>Dioscorea</taxon>
    </lineage>
</organism>
<evidence type="ECO:0000313" key="1">
    <source>
        <dbReference type="EMBL" id="KAH7671371.1"/>
    </source>
</evidence>
<dbReference type="Proteomes" id="UP000827976">
    <property type="component" value="Chromosome 10"/>
</dbReference>
<proteinExistence type="predicted"/>
<evidence type="ECO:0000313" key="2">
    <source>
        <dbReference type="Proteomes" id="UP000827976"/>
    </source>
</evidence>
<sequence length="104" mass="11753">MGNCFISEEKKEEIKTSTKHPSSLKLHEVVSICKAIHEAGCETGVLRIKMVVSKQELKDMLMKKSGVISVCGDVHHVLDDENRSCMDWKPSLQSIPEAYDDHHF</sequence>
<dbReference type="EMBL" id="CM037020">
    <property type="protein sequence ID" value="KAH7671371.1"/>
    <property type="molecule type" value="Genomic_DNA"/>
</dbReference>
<accession>A0ACB7VCU7</accession>
<protein>
    <submittedName>
        <fullName evidence="1">Uncharacterized protein</fullName>
    </submittedName>
</protein>
<keyword evidence="2" id="KW-1185">Reference proteome</keyword>
<gene>
    <name evidence="1" type="ORF">IHE45_10G089500</name>
</gene>
<reference evidence="2" key="1">
    <citation type="journal article" date="2022" name="Nat. Commun.">
        <title>Chromosome evolution and the genetic basis of agronomically important traits in greater yam.</title>
        <authorList>
            <person name="Bredeson J.V."/>
            <person name="Lyons J.B."/>
            <person name="Oniyinde I.O."/>
            <person name="Okereke N.R."/>
            <person name="Kolade O."/>
            <person name="Nnabue I."/>
            <person name="Nwadili C.O."/>
            <person name="Hribova E."/>
            <person name="Parker M."/>
            <person name="Nwogha J."/>
            <person name="Shu S."/>
            <person name="Carlson J."/>
            <person name="Kariba R."/>
            <person name="Muthemba S."/>
            <person name="Knop K."/>
            <person name="Barton G.J."/>
            <person name="Sherwood A.V."/>
            <person name="Lopez-Montes A."/>
            <person name="Asiedu R."/>
            <person name="Jamnadass R."/>
            <person name="Muchugi A."/>
            <person name="Goodstein D."/>
            <person name="Egesi C.N."/>
            <person name="Featherston J."/>
            <person name="Asfaw A."/>
            <person name="Simpson G.G."/>
            <person name="Dolezel J."/>
            <person name="Hendre P.S."/>
            <person name="Van Deynze A."/>
            <person name="Kumar P.L."/>
            <person name="Obidiegwu J.E."/>
            <person name="Bhattacharjee R."/>
            <person name="Rokhsar D.S."/>
        </authorList>
    </citation>
    <scope>NUCLEOTIDE SEQUENCE [LARGE SCALE GENOMIC DNA]</scope>
    <source>
        <strain evidence="2">cv. TDa95/00328</strain>
    </source>
</reference>